<evidence type="ECO:0000313" key="1">
    <source>
        <dbReference type="EMBL" id="MBB4349889.1"/>
    </source>
</evidence>
<evidence type="ECO:0000313" key="3">
    <source>
        <dbReference type="EMBL" id="MBB4447995.1"/>
    </source>
</evidence>
<evidence type="ECO:0000313" key="5">
    <source>
        <dbReference type="Proteomes" id="UP000524535"/>
    </source>
</evidence>
<gene>
    <name evidence="2" type="ORF">GGE31_003594</name>
    <name evidence="1" type="ORF">GGE33_003652</name>
    <name evidence="3" type="ORF">GGE35_003830</name>
</gene>
<evidence type="ECO:0000313" key="6">
    <source>
        <dbReference type="Proteomes" id="UP000576087"/>
    </source>
</evidence>
<dbReference type="Proteomes" id="UP000576087">
    <property type="component" value="Unassembled WGS sequence"/>
</dbReference>
<dbReference type="Proteomes" id="UP000520770">
    <property type="component" value="Unassembled WGS sequence"/>
</dbReference>
<dbReference type="EMBL" id="JACIHM010000005">
    <property type="protein sequence ID" value="MBB4447995.1"/>
    <property type="molecule type" value="Genomic_DNA"/>
</dbReference>
<keyword evidence="5" id="KW-1185">Reference proteome</keyword>
<accession>A0A7W6Y598</accession>
<organism evidence="3 6">
    <name type="scientific">Aliirhizobium cellulosilyticum</name>
    <dbReference type="NCBI Taxonomy" id="393664"/>
    <lineage>
        <taxon>Bacteria</taxon>
        <taxon>Pseudomonadati</taxon>
        <taxon>Pseudomonadota</taxon>
        <taxon>Alphaproteobacteria</taxon>
        <taxon>Hyphomicrobiales</taxon>
        <taxon>Rhizobiaceae</taxon>
        <taxon>Aliirhizobium</taxon>
    </lineage>
</organism>
<dbReference type="EMBL" id="JACIGY010000005">
    <property type="protein sequence ID" value="MBB4413068.1"/>
    <property type="molecule type" value="Genomic_DNA"/>
</dbReference>
<dbReference type="EMBL" id="JACIGW010000004">
    <property type="protein sequence ID" value="MBB4349889.1"/>
    <property type="molecule type" value="Genomic_DNA"/>
</dbReference>
<comment type="caution">
    <text evidence="3">The sequence shown here is derived from an EMBL/GenBank/DDBJ whole genome shotgun (WGS) entry which is preliminary data.</text>
</comment>
<evidence type="ECO:0000313" key="2">
    <source>
        <dbReference type="EMBL" id="MBB4413068.1"/>
    </source>
</evidence>
<dbReference type="AlphaFoldDB" id="A0A7W6Y598"/>
<name>A0A7W6Y598_9HYPH</name>
<evidence type="ECO:0000313" key="4">
    <source>
        <dbReference type="Proteomes" id="UP000520770"/>
    </source>
</evidence>
<reference evidence="4 5" key="1">
    <citation type="submission" date="2020-08" db="EMBL/GenBank/DDBJ databases">
        <title>Genomic Encyclopedia of Type Strains, Phase IV (KMG-V): Genome sequencing to study the core and pangenomes of soil and plant-associated prokaryotes.</title>
        <authorList>
            <person name="Whitman W."/>
        </authorList>
    </citation>
    <scope>NUCLEOTIDE SEQUENCE [LARGE SCALE GENOMIC DNA]</scope>
    <source>
        <strain evidence="2 5">SEMIA 444</strain>
        <strain evidence="1 4">SEMIA 448</strain>
        <strain evidence="3 6">SEMIA 452</strain>
    </source>
</reference>
<sequence>MSVEAGPPDALCQGELPAFFEGYRPAAAVCPSP</sequence>
<proteinExistence type="predicted"/>
<protein>
    <submittedName>
        <fullName evidence="3">Uncharacterized protein</fullName>
    </submittedName>
</protein>
<dbReference type="Proteomes" id="UP000524535">
    <property type="component" value="Unassembled WGS sequence"/>
</dbReference>